<reference evidence="2" key="1">
    <citation type="journal article" date="2019" name="Int. J. Syst. Evol. Microbiol.">
        <title>The Global Catalogue of Microorganisms (GCM) 10K type strain sequencing project: providing services to taxonomists for standard genome sequencing and annotation.</title>
        <authorList>
            <consortium name="The Broad Institute Genomics Platform"/>
            <consortium name="The Broad Institute Genome Sequencing Center for Infectious Disease"/>
            <person name="Wu L."/>
            <person name="Ma J."/>
        </authorList>
    </citation>
    <scope>NUCLEOTIDE SEQUENCE [LARGE SCALE GENOMIC DNA]</scope>
    <source>
        <strain evidence="2">JCM 18410</strain>
    </source>
</reference>
<accession>A0ABP9JPT8</accession>
<sequence length="84" mass="8957">MRDGREGGPAELALLDEVGGGGELAGVLPGAHQLHAGPALYNSSTGRWELPVTVPAGHPLSYWFDYQPTTQTYQNTTAHYTFTG</sequence>
<keyword evidence="2" id="KW-1185">Reference proteome</keyword>
<evidence type="ECO:0000313" key="2">
    <source>
        <dbReference type="Proteomes" id="UP001500124"/>
    </source>
</evidence>
<evidence type="ECO:0000313" key="1">
    <source>
        <dbReference type="EMBL" id="GAA5040892.1"/>
    </source>
</evidence>
<comment type="caution">
    <text evidence="1">The sequence shown here is derived from an EMBL/GenBank/DDBJ whole genome shotgun (WGS) entry which is preliminary data.</text>
</comment>
<dbReference type="EMBL" id="BAABKC010000001">
    <property type="protein sequence ID" value="GAA5040892.1"/>
    <property type="molecule type" value="Genomic_DNA"/>
</dbReference>
<dbReference type="Proteomes" id="UP001500124">
    <property type="component" value="Unassembled WGS sequence"/>
</dbReference>
<name>A0ABP9JPT8_9ACTN</name>
<protein>
    <submittedName>
        <fullName evidence="1">Uncharacterized protein</fullName>
    </submittedName>
</protein>
<organism evidence="1 2">
    <name type="scientific">Streptomyces similanensis</name>
    <dbReference type="NCBI Taxonomy" id="1274988"/>
    <lineage>
        <taxon>Bacteria</taxon>
        <taxon>Bacillati</taxon>
        <taxon>Actinomycetota</taxon>
        <taxon>Actinomycetes</taxon>
        <taxon>Kitasatosporales</taxon>
        <taxon>Streptomycetaceae</taxon>
        <taxon>Streptomyces</taxon>
    </lineage>
</organism>
<gene>
    <name evidence="1" type="ORF">GCM10023336_00350</name>
</gene>
<proteinExistence type="predicted"/>